<dbReference type="AlphaFoldDB" id="A0A8S1IWS6"/>
<accession>A0A8S1IWS6</accession>
<protein>
    <submittedName>
        <fullName evidence="1">Uncharacterized protein</fullName>
    </submittedName>
</protein>
<evidence type="ECO:0000313" key="1">
    <source>
        <dbReference type="EMBL" id="CAD7699397.1"/>
    </source>
</evidence>
<gene>
    <name evidence="1" type="ORF">OSTQU699_LOCUS4756</name>
</gene>
<sequence length="107" mass="11944">MSFDISHLWKAVAMQCTGGVLLPSRNGMEYEDFVHQCIVFQLNCVLCQRLIFAVPVHACFRTMGKGHMADCLAQHMVCSSLRGHRGMVVVWAFDGVLTRPQPNAFCA</sequence>
<proteinExistence type="predicted"/>
<name>A0A8S1IWS6_9CHLO</name>
<organism evidence="1 2">
    <name type="scientific">Ostreobium quekettii</name>
    <dbReference type="NCBI Taxonomy" id="121088"/>
    <lineage>
        <taxon>Eukaryota</taxon>
        <taxon>Viridiplantae</taxon>
        <taxon>Chlorophyta</taxon>
        <taxon>core chlorophytes</taxon>
        <taxon>Ulvophyceae</taxon>
        <taxon>TCBD clade</taxon>
        <taxon>Bryopsidales</taxon>
        <taxon>Ostreobineae</taxon>
        <taxon>Ostreobiaceae</taxon>
        <taxon>Ostreobium</taxon>
    </lineage>
</organism>
<dbReference type="Proteomes" id="UP000708148">
    <property type="component" value="Unassembled WGS sequence"/>
</dbReference>
<keyword evidence="2" id="KW-1185">Reference proteome</keyword>
<dbReference type="EMBL" id="CAJHUC010001012">
    <property type="protein sequence ID" value="CAD7699397.1"/>
    <property type="molecule type" value="Genomic_DNA"/>
</dbReference>
<reference evidence="1" key="1">
    <citation type="submission" date="2020-12" db="EMBL/GenBank/DDBJ databases">
        <authorList>
            <person name="Iha C."/>
        </authorList>
    </citation>
    <scope>NUCLEOTIDE SEQUENCE</scope>
</reference>
<evidence type="ECO:0000313" key="2">
    <source>
        <dbReference type="Proteomes" id="UP000708148"/>
    </source>
</evidence>
<comment type="caution">
    <text evidence="1">The sequence shown here is derived from an EMBL/GenBank/DDBJ whole genome shotgun (WGS) entry which is preliminary data.</text>
</comment>